<evidence type="ECO:0000313" key="3">
    <source>
        <dbReference type="Proteomes" id="UP000036403"/>
    </source>
</evidence>
<dbReference type="AlphaFoldDB" id="A0A0J7JUV5"/>
<protein>
    <submittedName>
        <fullName evidence="2">Uncharacterized protein</fullName>
    </submittedName>
</protein>
<feature type="compositionally biased region" description="Polar residues" evidence="1">
    <location>
        <begin position="16"/>
        <end position="34"/>
    </location>
</feature>
<sequence>MHPILPSTKGRKRSSHSSTLWPNPASPSVNTTAVANPGTRPWAPTLPHRKPQASRHDPRLNNEAEARSSTWAAPEVPLPRNDDVDSMDDARDVAYNQESLSSARPKEASR</sequence>
<evidence type="ECO:0000256" key="1">
    <source>
        <dbReference type="SAM" id="MobiDB-lite"/>
    </source>
</evidence>
<dbReference type="Proteomes" id="UP000036403">
    <property type="component" value="Unassembled WGS sequence"/>
</dbReference>
<dbReference type="PaxDb" id="67767-A0A0J7JUV5"/>
<reference evidence="2 3" key="1">
    <citation type="submission" date="2015-04" db="EMBL/GenBank/DDBJ databases">
        <title>Lasius niger genome sequencing.</title>
        <authorList>
            <person name="Konorov E.A."/>
            <person name="Nikitin M.A."/>
            <person name="Kirill M.V."/>
            <person name="Chang P."/>
        </authorList>
    </citation>
    <scope>NUCLEOTIDE SEQUENCE [LARGE SCALE GENOMIC DNA]</scope>
    <source>
        <tissue evidence="2">Whole</tissue>
    </source>
</reference>
<dbReference type="EMBL" id="LBMM01030567">
    <property type="protein sequence ID" value="KMQ81889.1"/>
    <property type="molecule type" value="Genomic_DNA"/>
</dbReference>
<feature type="region of interest" description="Disordered" evidence="1">
    <location>
        <begin position="1"/>
        <end position="110"/>
    </location>
</feature>
<feature type="compositionally biased region" description="Basic and acidic residues" evidence="1">
    <location>
        <begin position="54"/>
        <end position="66"/>
    </location>
</feature>
<organism evidence="2 3">
    <name type="scientific">Lasius niger</name>
    <name type="common">Black garden ant</name>
    <dbReference type="NCBI Taxonomy" id="67767"/>
    <lineage>
        <taxon>Eukaryota</taxon>
        <taxon>Metazoa</taxon>
        <taxon>Ecdysozoa</taxon>
        <taxon>Arthropoda</taxon>
        <taxon>Hexapoda</taxon>
        <taxon>Insecta</taxon>
        <taxon>Pterygota</taxon>
        <taxon>Neoptera</taxon>
        <taxon>Endopterygota</taxon>
        <taxon>Hymenoptera</taxon>
        <taxon>Apocrita</taxon>
        <taxon>Aculeata</taxon>
        <taxon>Formicoidea</taxon>
        <taxon>Formicidae</taxon>
        <taxon>Formicinae</taxon>
        <taxon>Lasius</taxon>
        <taxon>Lasius</taxon>
    </lineage>
</organism>
<keyword evidence="3" id="KW-1185">Reference proteome</keyword>
<comment type="caution">
    <text evidence="2">The sequence shown here is derived from an EMBL/GenBank/DDBJ whole genome shotgun (WGS) entry which is preliminary data.</text>
</comment>
<name>A0A0J7JUV5_LASNI</name>
<evidence type="ECO:0000313" key="2">
    <source>
        <dbReference type="EMBL" id="KMQ81889.1"/>
    </source>
</evidence>
<gene>
    <name evidence="2" type="ORF">RF55_24857</name>
</gene>
<proteinExistence type="predicted"/>
<accession>A0A0J7JUV5</accession>
<feature type="compositionally biased region" description="Basic and acidic residues" evidence="1">
    <location>
        <begin position="80"/>
        <end position="92"/>
    </location>
</feature>